<dbReference type="PANTHER" id="PTHR47064:SF2">
    <property type="entry name" value="SMP-30_GLUCONOLACTONASE_LRE-LIKE REGION DOMAIN-CONTAINING PROTEIN-RELATED"/>
    <property type="match status" value="1"/>
</dbReference>
<accession>A0AA39WRW3</accession>
<evidence type="ECO:0000313" key="2">
    <source>
        <dbReference type="EMBL" id="KAK0620220.1"/>
    </source>
</evidence>
<dbReference type="AlphaFoldDB" id="A0AA39WRW3"/>
<keyword evidence="3" id="KW-1185">Reference proteome</keyword>
<dbReference type="Gene3D" id="2.120.10.30">
    <property type="entry name" value="TolB, C-terminal domain"/>
    <property type="match status" value="1"/>
</dbReference>
<dbReference type="SUPFAM" id="SSF63829">
    <property type="entry name" value="Calcium-dependent phosphotriesterase"/>
    <property type="match status" value="1"/>
</dbReference>
<dbReference type="PANTHER" id="PTHR47064">
    <property type="entry name" value="PUTATIVE (AFU_ORTHOLOGUE AFUA_1G08990)-RELATED"/>
    <property type="match status" value="1"/>
</dbReference>
<evidence type="ECO:0000313" key="3">
    <source>
        <dbReference type="Proteomes" id="UP001175000"/>
    </source>
</evidence>
<dbReference type="Pfam" id="PF08450">
    <property type="entry name" value="SGL"/>
    <property type="match status" value="1"/>
</dbReference>
<protein>
    <submittedName>
        <fullName evidence="2">D-lactonohydrolase-like protein-like protein</fullName>
    </submittedName>
</protein>
<sequence>MKQSVRSRTLSDPESSTISITQYRPALTSLLGPSPAFSLLLSSYETSKNPFFRSICAYLPGHDELIITSNLLQPTSTSAKPIILITRARLIRSDDLSTIHSIEWQKLRPPPSMPMPASGAPYLDGVLYCSQGNASPGTGGLYYMPRGHPPVPVVTSYFGKGFNSVHSVAVSQSDGALWFTDPCFGADRGFRPRPEMPCHVYRHVPQTGDLRVMADGLGRPTGVALSPDGGTVYVGDAGVEGEEGGEVVRAATVYAFDAAERAGGLFLANKRVFAYVLAGVPMGITCDGLGNVYVGSGDGVEVFSAGGEILGVIEVPGGVSSLAFGKGGELFLCSEQRLWRAQLDQPQVGNLQYSAMSTEDI</sequence>
<dbReference type="EMBL" id="JAULSU010000004">
    <property type="protein sequence ID" value="KAK0620220.1"/>
    <property type="molecule type" value="Genomic_DNA"/>
</dbReference>
<reference evidence="2" key="1">
    <citation type="submission" date="2023-06" db="EMBL/GenBank/DDBJ databases">
        <title>Genome-scale phylogeny and comparative genomics of the fungal order Sordariales.</title>
        <authorList>
            <consortium name="Lawrence Berkeley National Laboratory"/>
            <person name="Hensen N."/>
            <person name="Bonometti L."/>
            <person name="Westerberg I."/>
            <person name="Brannstrom I.O."/>
            <person name="Guillou S."/>
            <person name="Cros-Aarteil S."/>
            <person name="Calhoun S."/>
            <person name="Haridas S."/>
            <person name="Kuo A."/>
            <person name="Mondo S."/>
            <person name="Pangilinan J."/>
            <person name="Riley R."/>
            <person name="Labutti K."/>
            <person name="Andreopoulos B."/>
            <person name="Lipzen A."/>
            <person name="Chen C."/>
            <person name="Yanf M."/>
            <person name="Daum C."/>
            <person name="Ng V."/>
            <person name="Clum A."/>
            <person name="Steindorff A."/>
            <person name="Ohm R."/>
            <person name="Martin F."/>
            <person name="Silar P."/>
            <person name="Natvig D."/>
            <person name="Lalanne C."/>
            <person name="Gautier V."/>
            <person name="Ament-Velasquez S.L."/>
            <person name="Kruys A."/>
            <person name="Hutchinson M.I."/>
            <person name="Powell A.J."/>
            <person name="Barry K."/>
            <person name="Miller A.N."/>
            <person name="Grigoriev I.V."/>
            <person name="Debuchy R."/>
            <person name="Gladieux P."/>
            <person name="Thoren M.H."/>
            <person name="Johannesson H."/>
        </authorList>
    </citation>
    <scope>NUCLEOTIDE SEQUENCE</scope>
    <source>
        <strain evidence="2">CBS 606.72</strain>
    </source>
</reference>
<name>A0AA39WRW3_9PEZI</name>
<dbReference type="InterPro" id="IPR011042">
    <property type="entry name" value="6-blade_b-propeller_TolB-like"/>
</dbReference>
<organism evidence="2 3">
    <name type="scientific">Immersiella caudata</name>
    <dbReference type="NCBI Taxonomy" id="314043"/>
    <lineage>
        <taxon>Eukaryota</taxon>
        <taxon>Fungi</taxon>
        <taxon>Dikarya</taxon>
        <taxon>Ascomycota</taxon>
        <taxon>Pezizomycotina</taxon>
        <taxon>Sordariomycetes</taxon>
        <taxon>Sordariomycetidae</taxon>
        <taxon>Sordariales</taxon>
        <taxon>Lasiosphaeriaceae</taxon>
        <taxon>Immersiella</taxon>
    </lineage>
</organism>
<dbReference type="InterPro" id="IPR013658">
    <property type="entry name" value="SGL"/>
</dbReference>
<evidence type="ECO:0000259" key="1">
    <source>
        <dbReference type="Pfam" id="PF08450"/>
    </source>
</evidence>
<proteinExistence type="predicted"/>
<dbReference type="Proteomes" id="UP001175000">
    <property type="component" value="Unassembled WGS sequence"/>
</dbReference>
<feature type="domain" description="SMP-30/Gluconolactonase/LRE-like region" evidence="1">
    <location>
        <begin position="171"/>
        <end position="332"/>
    </location>
</feature>
<comment type="caution">
    <text evidence="2">The sequence shown here is derived from an EMBL/GenBank/DDBJ whole genome shotgun (WGS) entry which is preliminary data.</text>
</comment>
<gene>
    <name evidence="2" type="ORF">B0T14DRAFT_225992</name>
</gene>
<dbReference type="InterPro" id="IPR052988">
    <property type="entry name" value="Oryzine_lactonohydrolase"/>
</dbReference>